<sequence length="31" mass="3412">MVEKTAVQLLSQAAEAEQEIHTMVLVTVVDQ</sequence>
<organism evidence="1">
    <name type="scientific">marine metagenome</name>
    <dbReference type="NCBI Taxonomy" id="408172"/>
    <lineage>
        <taxon>unclassified sequences</taxon>
        <taxon>metagenomes</taxon>
        <taxon>ecological metagenomes</taxon>
    </lineage>
</organism>
<accession>A0A382WRI0</accession>
<dbReference type="EMBL" id="UINC01161454">
    <property type="protein sequence ID" value="SVD60661.1"/>
    <property type="molecule type" value="Genomic_DNA"/>
</dbReference>
<name>A0A382WRI0_9ZZZZ</name>
<feature type="non-terminal residue" evidence="1">
    <location>
        <position position="31"/>
    </location>
</feature>
<protein>
    <submittedName>
        <fullName evidence="1">Uncharacterized protein</fullName>
    </submittedName>
</protein>
<reference evidence="1" key="1">
    <citation type="submission" date="2018-05" db="EMBL/GenBank/DDBJ databases">
        <authorList>
            <person name="Lanie J.A."/>
            <person name="Ng W.-L."/>
            <person name="Kazmierczak K.M."/>
            <person name="Andrzejewski T.M."/>
            <person name="Davidsen T.M."/>
            <person name="Wayne K.J."/>
            <person name="Tettelin H."/>
            <person name="Glass J.I."/>
            <person name="Rusch D."/>
            <person name="Podicherti R."/>
            <person name="Tsui H.-C.T."/>
            <person name="Winkler M.E."/>
        </authorList>
    </citation>
    <scope>NUCLEOTIDE SEQUENCE</scope>
</reference>
<evidence type="ECO:0000313" key="1">
    <source>
        <dbReference type="EMBL" id="SVD60661.1"/>
    </source>
</evidence>
<dbReference type="AlphaFoldDB" id="A0A382WRI0"/>
<gene>
    <name evidence="1" type="ORF">METZ01_LOCUS413515</name>
</gene>
<proteinExistence type="predicted"/>